<dbReference type="Proteomes" id="UP000242414">
    <property type="component" value="Unassembled WGS sequence"/>
</dbReference>
<dbReference type="InterPro" id="IPR041698">
    <property type="entry name" value="Methyltransf_25"/>
</dbReference>
<keyword evidence="3" id="KW-0808">Transferase</keyword>
<feature type="domain" description="Methyltransferase" evidence="2">
    <location>
        <begin position="227"/>
        <end position="321"/>
    </location>
</feature>
<sequence>MGGTVSKDEIGERKHKRKLYSLKPQKSHKERSITSQHTIMSNATDENSSNYISRNSGSSGHVYNNNNSITIKVTPVKHQTVLSDHVSPISSLSTSAPIRRSSWRKSTVTTNDNMSAVSLASCFDEDNNEVISSPRTSIASDDLLDDKRKKKKKLPGLASDIVLDSARFTQNSLLDDKFWKTPIKSYIAYNKNDEKEYDRQLRQHYVLKHILQGNIHVPVSRDKSIIILDSACGAGFWTLDMALEYPNATIIGLDTFPDRSETISPLIGAPNVVYKYGDLTTRLQLPDNSIDVIFQRDTSTVLPHDCWPSLMSELKRIAKPGAYIEFMEYNFDVRNPGPVLALVNEWYKIASSSVGVHPSEVKRLKDFMIKAGFVDVQEKIIKIPIGEWPEDEAQRENGFLYKQVIKALFKSMKAWWVSELNVLEKEYDKITYAALNEFDEQKCSIEWVIYTARKPI</sequence>
<feature type="compositionally biased region" description="Low complexity" evidence="1">
    <location>
        <begin position="47"/>
        <end position="59"/>
    </location>
</feature>
<dbReference type="GO" id="GO:0032259">
    <property type="term" value="P:methylation"/>
    <property type="evidence" value="ECO:0007669"/>
    <property type="project" value="UniProtKB-KW"/>
</dbReference>
<protein>
    <submittedName>
        <fullName evidence="3">S-adenosyl-L-methionine-dependent methyltransferase</fullName>
    </submittedName>
</protein>
<dbReference type="OrthoDB" id="2013972at2759"/>
<proteinExistence type="predicted"/>
<keyword evidence="3" id="KW-0489">Methyltransferase</keyword>
<accession>A0A1X0RIG3</accession>
<dbReference type="CDD" id="cd02440">
    <property type="entry name" value="AdoMet_MTases"/>
    <property type="match status" value="1"/>
</dbReference>
<feature type="compositionally biased region" description="Basic residues" evidence="1">
    <location>
        <begin position="13"/>
        <end position="29"/>
    </location>
</feature>
<dbReference type="Gene3D" id="3.40.50.150">
    <property type="entry name" value="Vaccinia Virus protein VP39"/>
    <property type="match status" value="1"/>
</dbReference>
<dbReference type="VEuPathDB" id="FungiDB:BCV72DRAFT_300510"/>
<evidence type="ECO:0000259" key="2">
    <source>
        <dbReference type="Pfam" id="PF13649"/>
    </source>
</evidence>
<reference evidence="3" key="1">
    <citation type="journal article" date="2016" name="Proc. Natl. Acad. Sci. U.S.A.">
        <title>Lipid metabolic changes in an early divergent fungus govern the establishment of a mutualistic symbiosis with endobacteria.</title>
        <authorList>
            <person name="Lastovetsky O.A."/>
            <person name="Gaspar M.L."/>
            <person name="Mondo S.J."/>
            <person name="LaButti K.M."/>
            <person name="Sandor L."/>
            <person name="Grigoriev I.V."/>
            <person name="Henry S.A."/>
            <person name="Pawlowska T.E."/>
        </authorList>
    </citation>
    <scope>NUCLEOTIDE SEQUENCE [LARGE SCALE GENOMIC DNA]</scope>
    <source>
        <strain evidence="3">ATCC 52814</strain>
    </source>
</reference>
<dbReference type="SUPFAM" id="SSF53335">
    <property type="entry name" value="S-adenosyl-L-methionine-dependent methyltransferases"/>
    <property type="match status" value="1"/>
</dbReference>
<organism evidence="3">
    <name type="scientific">Rhizopus microsporus var. microsporus</name>
    <dbReference type="NCBI Taxonomy" id="86635"/>
    <lineage>
        <taxon>Eukaryota</taxon>
        <taxon>Fungi</taxon>
        <taxon>Fungi incertae sedis</taxon>
        <taxon>Mucoromycota</taxon>
        <taxon>Mucoromycotina</taxon>
        <taxon>Mucoromycetes</taxon>
        <taxon>Mucorales</taxon>
        <taxon>Mucorineae</taxon>
        <taxon>Rhizopodaceae</taxon>
        <taxon>Rhizopus</taxon>
    </lineage>
</organism>
<dbReference type="Pfam" id="PF13649">
    <property type="entry name" value="Methyltransf_25"/>
    <property type="match status" value="1"/>
</dbReference>
<evidence type="ECO:0000256" key="1">
    <source>
        <dbReference type="SAM" id="MobiDB-lite"/>
    </source>
</evidence>
<evidence type="ECO:0000313" key="3">
    <source>
        <dbReference type="EMBL" id="ORE11843.1"/>
    </source>
</evidence>
<dbReference type="PANTHER" id="PTHR43591:SF24">
    <property type="entry name" value="2-METHOXY-6-POLYPRENYL-1,4-BENZOQUINOL METHYLASE, MITOCHONDRIAL"/>
    <property type="match status" value="1"/>
</dbReference>
<feature type="compositionally biased region" description="Polar residues" evidence="1">
    <location>
        <begin position="33"/>
        <end position="46"/>
    </location>
</feature>
<gene>
    <name evidence="3" type="ORF">BCV72DRAFT_300510</name>
</gene>
<dbReference type="EMBL" id="KV921854">
    <property type="protein sequence ID" value="ORE11843.1"/>
    <property type="molecule type" value="Genomic_DNA"/>
</dbReference>
<feature type="compositionally biased region" description="Basic and acidic residues" evidence="1">
    <location>
        <begin position="1"/>
        <end position="12"/>
    </location>
</feature>
<dbReference type="PANTHER" id="PTHR43591">
    <property type="entry name" value="METHYLTRANSFERASE"/>
    <property type="match status" value="1"/>
</dbReference>
<dbReference type="AlphaFoldDB" id="A0A1X0RIG3"/>
<name>A0A1X0RIG3_RHIZD</name>
<feature type="region of interest" description="Disordered" evidence="1">
    <location>
        <begin position="1"/>
        <end position="61"/>
    </location>
</feature>
<dbReference type="GO" id="GO:0008168">
    <property type="term" value="F:methyltransferase activity"/>
    <property type="evidence" value="ECO:0007669"/>
    <property type="project" value="UniProtKB-KW"/>
</dbReference>
<dbReference type="InterPro" id="IPR029063">
    <property type="entry name" value="SAM-dependent_MTases_sf"/>
</dbReference>